<evidence type="ECO:0000256" key="4">
    <source>
        <dbReference type="ARBA" id="ARBA00018689"/>
    </source>
</evidence>
<comment type="subcellular location">
    <subcellularLocation>
        <location evidence="2">Nucleus</location>
        <location evidence="2">Nucleolus</location>
    </subcellularLocation>
</comment>
<evidence type="ECO:0000256" key="3">
    <source>
        <dbReference type="ARBA" id="ARBA00006916"/>
    </source>
</evidence>
<keyword evidence="6" id="KW-0698">rRNA processing</keyword>
<protein>
    <recommendedName>
        <fullName evidence="4">rRNA-processing protein EFG1</fullName>
    </recommendedName>
    <alternativeName>
        <fullName evidence="5">rRNA-processing protein efg1</fullName>
    </alternativeName>
</protein>
<feature type="compositionally biased region" description="Basic and acidic residues" evidence="10">
    <location>
        <begin position="1"/>
        <end position="20"/>
    </location>
</feature>
<keyword evidence="8" id="KW-0539">Nucleus</keyword>
<feature type="compositionally biased region" description="Acidic residues" evidence="10">
    <location>
        <begin position="284"/>
        <end position="296"/>
    </location>
</feature>
<sequence>MSTKRKHDDDGGEEAVHESRQQQVYGNPKPAKKPRKTEPAVHKKQAHASSVNTIKKRIRDVSRRLERADSLPANVRVEDERALAAYEQELVAAEAEKVRQKMIKKYHMVRFFERQKATRQVKKLRKRLLESKTTEEVEALKTEMHTAEVDLNYTQYSPLSEPYISLYPPKTADTEEDGTAKPKPTMWFEVEKCMEEGTLQRLRNRVSSAPAPAPKVKMQKKPEKVKSKPEPEPMDTTGLNRRQRRAQRNQKGVFDKKTTKNKSMAFERNQVFGAQQGARRNEADDGAESDGGFFDE</sequence>
<evidence type="ECO:0000256" key="2">
    <source>
        <dbReference type="ARBA" id="ARBA00004604"/>
    </source>
</evidence>
<dbReference type="EMBL" id="PDLM01000008">
    <property type="protein sequence ID" value="RDW71086.1"/>
    <property type="molecule type" value="Genomic_DNA"/>
</dbReference>
<feature type="coiled-coil region" evidence="9">
    <location>
        <begin position="76"/>
        <end position="134"/>
    </location>
</feature>
<dbReference type="InterPro" id="IPR019310">
    <property type="entry name" value="Efg1"/>
</dbReference>
<dbReference type="GO" id="GO:0005730">
    <property type="term" value="C:nucleolus"/>
    <property type="evidence" value="ECO:0007669"/>
    <property type="project" value="UniProtKB-SubCell"/>
</dbReference>
<keyword evidence="12" id="KW-1185">Reference proteome</keyword>
<comment type="similarity">
    <text evidence="3">Belongs to the EFG1 family.</text>
</comment>
<dbReference type="PANTHER" id="PTHR33911">
    <property type="entry name" value="RRNA-PROCESSING PROTEIN EFG1"/>
    <property type="match status" value="1"/>
</dbReference>
<reference evidence="11 12" key="1">
    <citation type="journal article" date="2018" name="IMA Fungus">
        <title>IMA Genome-F 9: Draft genome sequence of Annulohypoxylon stygium, Aspergillus mulundensis, Berkeleyomyces basicola (syn. Thielaviopsis basicola), Ceratocystis smalleyi, two Cercospora beticola strains, Coleophoma cylindrospora, Fusarium fracticaudum, Phialophora cf. hyalina, and Morchella septimelata.</title>
        <authorList>
            <person name="Wingfield B.D."/>
            <person name="Bills G.F."/>
            <person name="Dong Y."/>
            <person name="Huang W."/>
            <person name="Nel W.J."/>
            <person name="Swalarsk-Parry B.S."/>
            <person name="Vaghefi N."/>
            <person name="Wilken P.M."/>
            <person name="An Z."/>
            <person name="de Beer Z.W."/>
            <person name="De Vos L."/>
            <person name="Chen L."/>
            <person name="Duong T.A."/>
            <person name="Gao Y."/>
            <person name="Hammerbacher A."/>
            <person name="Kikkert J.R."/>
            <person name="Li Y."/>
            <person name="Li H."/>
            <person name="Li K."/>
            <person name="Li Q."/>
            <person name="Liu X."/>
            <person name="Ma X."/>
            <person name="Naidoo K."/>
            <person name="Pethybridge S.J."/>
            <person name="Sun J."/>
            <person name="Steenkamp E.T."/>
            <person name="van der Nest M.A."/>
            <person name="van Wyk S."/>
            <person name="Wingfield M.J."/>
            <person name="Xiong C."/>
            <person name="Yue Q."/>
            <person name="Zhang X."/>
        </authorList>
    </citation>
    <scope>NUCLEOTIDE SEQUENCE [LARGE SCALE GENOMIC DNA]</scope>
    <source>
        <strain evidence="11 12">BP6252</strain>
    </source>
</reference>
<comment type="caution">
    <text evidence="11">The sequence shown here is derived from an EMBL/GenBank/DDBJ whole genome shotgun (WGS) entry which is preliminary data.</text>
</comment>
<dbReference type="AlphaFoldDB" id="A0A3D8RAT5"/>
<name>A0A3D8RAT5_9HELO</name>
<organism evidence="11 12">
    <name type="scientific">Coleophoma cylindrospora</name>
    <dbReference type="NCBI Taxonomy" id="1849047"/>
    <lineage>
        <taxon>Eukaryota</taxon>
        <taxon>Fungi</taxon>
        <taxon>Dikarya</taxon>
        <taxon>Ascomycota</taxon>
        <taxon>Pezizomycotina</taxon>
        <taxon>Leotiomycetes</taxon>
        <taxon>Helotiales</taxon>
        <taxon>Dermateaceae</taxon>
        <taxon>Coleophoma</taxon>
    </lineage>
</organism>
<dbReference type="GO" id="GO:0000462">
    <property type="term" value="P:maturation of SSU-rRNA from tricistronic rRNA transcript (SSU-rRNA, 5.8S rRNA, LSU-rRNA)"/>
    <property type="evidence" value="ECO:0007669"/>
    <property type="project" value="TreeGrafter"/>
</dbReference>
<accession>A0A3D8RAT5</accession>
<dbReference type="OrthoDB" id="47732at2759"/>
<evidence type="ECO:0000256" key="9">
    <source>
        <dbReference type="SAM" id="Coils"/>
    </source>
</evidence>
<evidence type="ECO:0000256" key="1">
    <source>
        <dbReference type="ARBA" id="ARBA00002773"/>
    </source>
</evidence>
<dbReference type="Pfam" id="PF10153">
    <property type="entry name" value="Efg1"/>
    <property type="match status" value="1"/>
</dbReference>
<evidence type="ECO:0000256" key="6">
    <source>
        <dbReference type="ARBA" id="ARBA00022552"/>
    </source>
</evidence>
<comment type="function">
    <text evidence="1">Involved in rRNA processing.</text>
</comment>
<dbReference type="GO" id="GO:0030688">
    <property type="term" value="C:preribosome, small subunit precursor"/>
    <property type="evidence" value="ECO:0007669"/>
    <property type="project" value="TreeGrafter"/>
</dbReference>
<evidence type="ECO:0000313" key="12">
    <source>
        <dbReference type="Proteomes" id="UP000256645"/>
    </source>
</evidence>
<dbReference type="Proteomes" id="UP000256645">
    <property type="component" value="Unassembled WGS sequence"/>
</dbReference>
<gene>
    <name evidence="11" type="ORF">BP6252_07649</name>
</gene>
<keyword evidence="7 9" id="KW-0175">Coiled coil</keyword>
<evidence type="ECO:0000256" key="5">
    <source>
        <dbReference type="ARBA" id="ARBA00019827"/>
    </source>
</evidence>
<dbReference type="PANTHER" id="PTHR33911:SF1">
    <property type="entry name" value="RRNA-PROCESSING PROTEIN EFG1"/>
    <property type="match status" value="1"/>
</dbReference>
<dbReference type="InterPro" id="IPR050786">
    <property type="entry name" value="EFG1_rRNA-proc"/>
</dbReference>
<evidence type="ECO:0000256" key="7">
    <source>
        <dbReference type="ARBA" id="ARBA00023054"/>
    </source>
</evidence>
<evidence type="ECO:0000256" key="10">
    <source>
        <dbReference type="SAM" id="MobiDB-lite"/>
    </source>
</evidence>
<evidence type="ECO:0000313" key="11">
    <source>
        <dbReference type="EMBL" id="RDW71086.1"/>
    </source>
</evidence>
<feature type="region of interest" description="Disordered" evidence="10">
    <location>
        <begin position="1"/>
        <end position="54"/>
    </location>
</feature>
<dbReference type="STRING" id="1849047.A0A3D8RAT5"/>
<feature type="compositionally biased region" description="Basic and acidic residues" evidence="10">
    <location>
        <begin position="220"/>
        <end position="231"/>
    </location>
</feature>
<feature type="region of interest" description="Disordered" evidence="10">
    <location>
        <begin position="202"/>
        <end position="296"/>
    </location>
</feature>
<evidence type="ECO:0000256" key="8">
    <source>
        <dbReference type="ARBA" id="ARBA00023242"/>
    </source>
</evidence>
<proteinExistence type="inferred from homology"/>